<organism evidence="14">
    <name type="scientific">Phallusia mammillata</name>
    <dbReference type="NCBI Taxonomy" id="59560"/>
    <lineage>
        <taxon>Eukaryota</taxon>
        <taxon>Metazoa</taxon>
        <taxon>Chordata</taxon>
        <taxon>Tunicata</taxon>
        <taxon>Ascidiacea</taxon>
        <taxon>Phlebobranchia</taxon>
        <taxon>Ascidiidae</taxon>
        <taxon>Phallusia</taxon>
    </lineage>
</organism>
<evidence type="ECO:0000256" key="3">
    <source>
        <dbReference type="ARBA" id="ARBA00018691"/>
    </source>
</evidence>
<evidence type="ECO:0000256" key="11">
    <source>
        <dbReference type="SAM" id="Phobius"/>
    </source>
</evidence>
<evidence type="ECO:0000256" key="2">
    <source>
        <dbReference type="ARBA" id="ARBA00006415"/>
    </source>
</evidence>
<evidence type="ECO:0000256" key="6">
    <source>
        <dbReference type="ARBA" id="ARBA00022989"/>
    </source>
</evidence>
<sequence length="657" mass="75117">MAVNISSISQFWRTFDLGELQRSLDQTATDIATRQDESEASRKKLIEQSKLFKKSSNEEARRFAAPLLKSFQTEIDYLTKRSKSCESEFLSLYKKLIELPDPVAALDQAEGYQRKNQRLNDIETENQKLRDTLTEYNKEFAEVKNQEVTIKNLKEKIKDLERDSSSKTKRVIEEKYEELQKQFADKEKALQDAQNAAAAKLVETEQRAVTVQSALDSCQSELFNLKSKYDEETAAKQAELDIILQDLERANQQTEFANKELEALKDQISGQQLTGFASNKEESTVDQTIELLSKSNLENELAIKEKEVSQLVEDVQHMQMSMTKLRDSTSSSIAKLEQDLHGKTLLCEEMESKLKGQSDYSEIKKELLILKSTEFPGTTSSKESKSIEMLLLEKNRGLQNENTSLRATNSQLKELCGTLETKVTTLEHTTVEKQALIEKLEVDLMLIQSPASVVRSAADGSPAPVGNMSGDLVADAVKHTTGTENSSNSLLLIVSSQRERFRVRNNELEAENYTLQQTIQRMQNDGDALRADNVKLYEKIKYLQSYPTTTKVAIEDVTANRYSTQYEDNLDPFTSFNRKEKQRKYMNLSPPEKITLSLSRMILSSKLARTIFFFYMLFMHFLLYIVLYKYAYTDDCKRHLADLCFEKFGAQMAPKQQ</sequence>
<keyword evidence="8 10" id="KW-0175">Coiled coil</keyword>
<keyword evidence="6 11" id="KW-1133">Transmembrane helix</keyword>
<keyword evidence="9 11" id="KW-0472">Membrane</keyword>
<dbReference type="GO" id="GO:0006891">
    <property type="term" value="P:intra-Golgi vesicle-mediated transport"/>
    <property type="evidence" value="ECO:0007669"/>
    <property type="project" value="InterPro"/>
</dbReference>
<dbReference type="AlphaFoldDB" id="A0A6F9DA94"/>
<dbReference type="GO" id="GO:0000977">
    <property type="term" value="F:RNA polymerase II transcription regulatory region sequence-specific DNA binding"/>
    <property type="evidence" value="ECO:0007669"/>
    <property type="project" value="TreeGrafter"/>
</dbReference>
<evidence type="ECO:0000259" key="13">
    <source>
        <dbReference type="Pfam" id="PF25398"/>
    </source>
</evidence>
<keyword evidence="7" id="KW-0333">Golgi apparatus</keyword>
<feature type="domain" description="CASP C-terminal" evidence="12">
    <location>
        <begin position="418"/>
        <end position="631"/>
    </location>
</feature>
<evidence type="ECO:0000256" key="10">
    <source>
        <dbReference type="SAM" id="Coils"/>
    </source>
</evidence>
<evidence type="ECO:0000256" key="8">
    <source>
        <dbReference type="ARBA" id="ARBA00023054"/>
    </source>
</evidence>
<dbReference type="Pfam" id="PF08172">
    <property type="entry name" value="CASP_C"/>
    <property type="match status" value="1"/>
</dbReference>
<evidence type="ECO:0000256" key="9">
    <source>
        <dbReference type="ARBA" id="ARBA00023136"/>
    </source>
</evidence>
<dbReference type="GO" id="GO:0000981">
    <property type="term" value="F:DNA-binding transcription factor activity, RNA polymerase II-specific"/>
    <property type="evidence" value="ECO:0007669"/>
    <property type="project" value="TreeGrafter"/>
</dbReference>
<dbReference type="GO" id="GO:0000139">
    <property type="term" value="C:Golgi membrane"/>
    <property type="evidence" value="ECO:0007669"/>
    <property type="project" value="UniProtKB-SubCell"/>
</dbReference>
<dbReference type="Pfam" id="PF25398">
    <property type="entry name" value="CUX1_N"/>
    <property type="match status" value="1"/>
</dbReference>
<accession>A0A6F9DA94</accession>
<proteinExistence type="evidence at transcript level"/>
<dbReference type="EMBL" id="LR784068">
    <property type="protein sequence ID" value="CAB3232456.1"/>
    <property type="molecule type" value="mRNA"/>
</dbReference>
<evidence type="ECO:0000313" key="14">
    <source>
        <dbReference type="EMBL" id="CAB3232456.1"/>
    </source>
</evidence>
<dbReference type="PANTHER" id="PTHR14043">
    <property type="entry name" value="CCAAT DISPLACEMENT PROTEIN-RELATED"/>
    <property type="match status" value="1"/>
</dbReference>
<feature type="coiled-coil region" evidence="10">
    <location>
        <begin position="112"/>
        <end position="196"/>
    </location>
</feature>
<name>A0A6F9DA94_9ASCI</name>
<dbReference type="GO" id="GO:0005634">
    <property type="term" value="C:nucleus"/>
    <property type="evidence" value="ECO:0007669"/>
    <property type="project" value="TreeGrafter"/>
</dbReference>
<protein>
    <recommendedName>
        <fullName evidence="3">Protein CASP</fullName>
    </recommendedName>
</protein>
<dbReference type="InterPro" id="IPR012955">
    <property type="entry name" value="CASP_C"/>
</dbReference>
<evidence type="ECO:0000259" key="12">
    <source>
        <dbReference type="Pfam" id="PF08172"/>
    </source>
</evidence>
<feature type="transmembrane region" description="Helical" evidence="11">
    <location>
        <begin position="607"/>
        <end position="628"/>
    </location>
</feature>
<reference evidence="14" key="1">
    <citation type="submission" date="2020-04" db="EMBL/GenBank/DDBJ databases">
        <authorList>
            <person name="Neveu A P."/>
        </authorList>
    </citation>
    <scope>NUCLEOTIDE SEQUENCE</scope>
    <source>
        <tissue evidence="14">Whole embryo</tissue>
    </source>
</reference>
<comment type="similarity">
    <text evidence="2">Belongs to the CASP family.</text>
</comment>
<feature type="coiled-coil region" evidence="10">
    <location>
        <begin position="294"/>
        <end position="353"/>
    </location>
</feature>
<feature type="domain" description="Cux N-terminal" evidence="13">
    <location>
        <begin position="4"/>
        <end position="110"/>
    </location>
</feature>
<keyword evidence="5 11" id="KW-0812">Transmembrane</keyword>
<evidence type="ECO:0000256" key="1">
    <source>
        <dbReference type="ARBA" id="ARBA00004409"/>
    </source>
</evidence>
<keyword evidence="4" id="KW-0813">Transport</keyword>
<gene>
    <name evidence="14" type="primary">Cntnap4</name>
</gene>
<dbReference type="InterPro" id="IPR057476">
    <property type="entry name" value="Cux_N"/>
</dbReference>
<evidence type="ECO:0000256" key="5">
    <source>
        <dbReference type="ARBA" id="ARBA00022692"/>
    </source>
</evidence>
<comment type="subcellular location">
    <subcellularLocation>
        <location evidence="1">Golgi apparatus membrane</location>
        <topology evidence="1">Single-pass type IV membrane protein</topology>
    </subcellularLocation>
</comment>
<evidence type="ECO:0000256" key="4">
    <source>
        <dbReference type="ARBA" id="ARBA00022448"/>
    </source>
</evidence>
<evidence type="ECO:0000256" key="7">
    <source>
        <dbReference type="ARBA" id="ARBA00023034"/>
    </source>
</evidence>
<dbReference type="PANTHER" id="PTHR14043:SF2">
    <property type="entry name" value="HOMEOBOX PROTEIN CUT"/>
    <property type="match status" value="1"/>
</dbReference>
<feature type="coiled-coil region" evidence="10">
    <location>
        <begin position="240"/>
        <end position="267"/>
    </location>
</feature>